<sequence>MTNQLEDFCCFFPQYDCQTIHKSMVTYYRI</sequence>
<evidence type="ECO:0000313" key="1">
    <source>
        <dbReference type="EMBL" id="JAD18609.1"/>
    </source>
</evidence>
<name>A0A0A8XXC5_ARUDO</name>
<reference evidence="1" key="2">
    <citation type="journal article" date="2015" name="Data Brief">
        <title>Shoot transcriptome of the giant reed, Arundo donax.</title>
        <authorList>
            <person name="Barrero R.A."/>
            <person name="Guerrero F.D."/>
            <person name="Moolhuijzen P."/>
            <person name="Goolsby J.A."/>
            <person name="Tidwell J."/>
            <person name="Bellgard S.E."/>
            <person name="Bellgard M.I."/>
        </authorList>
    </citation>
    <scope>NUCLEOTIDE SEQUENCE</scope>
    <source>
        <tissue evidence="1">Shoot tissue taken approximately 20 cm above the soil surface</tissue>
    </source>
</reference>
<accession>A0A0A8XXC5</accession>
<reference evidence="1" key="1">
    <citation type="submission" date="2014-09" db="EMBL/GenBank/DDBJ databases">
        <authorList>
            <person name="Magalhaes I.L.F."/>
            <person name="Oliveira U."/>
            <person name="Santos F.R."/>
            <person name="Vidigal T.H.D.A."/>
            <person name="Brescovit A.D."/>
            <person name="Santos A.J."/>
        </authorList>
    </citation>
    <scope>NUCLEOTIDE SEQUENCE</scope>
    <source>
        <tissue evidence="1">Shoot tissue taken approximately 20 cm above the soil surface</tissue>
    </source>
</reference>
<proteinExistence type="predicted"/>
<organism evidence="1">
    <name type="scientific">Arundo donax</name>
    <name type="common">Giant reed</name>
    <name type="synonym">Donax arundinaceus</name>
    <dbReference type="NCBI Taxonomy" id="35708"/>
    <lineage>
        <taxon>Eukaryota</taxon>
        <taxon>Viridiplantae</taxon>
        <taxon>Streptophyta</taxon>
        <taxon>Embryophyta</taxon>
        <taxon>Tracheophyta</taxon>
        <taxon>Spermatophyta</taxon>
        <taxon>Magnoliopsida</taxon>
        <taxon>Liliopsida</taxon>
        <taxon>Poales</taxon>
        <taxon>Poaceae</taxon>
        <taxon>PACMAD clade</taxon>
        <taxon>Arundinoideae</taxon>
        <taxon>Arundineae</taxon>
        <taxon>Arundo</taxon>
    </lineage>
</organism>
<protein>
    <submittedName>
        <fullName evidence="1">Uncharacterized protein</fullName>
    </submittedName>
</protein>
<dbReference type="AlphaFoldDB" id="A0A0A8XXC5"/>
<dbReference type="EMBL" id="GBRH01279286">
    <property type="protein sequence ID" value="JAD18609.1"/>
    <property type="molecule type" value="Transcribed_RNA"/>
</dbReference>